<dbReference type="Pfam" id="PF00903">
    <property type="entry name" value="Glyoxalase"/>
    <property type="match status" value="1"/>
</dbReference>
<dbReference type="GO" id="GO:0051213">
    <property type="term" value="F:dioxygenase activity"/>
    <property type="evidence" value="ECO:0007669"/>
    <property type="project" value="UniProtKB-KW"/>
</dbReference>
<sequence length="128" mass="14594">MKIEHVAIWVNDLEGMRDFYKQYFNGEENSLYHNPKKQFESYFITFEGGARLELMKQVGIDDNTQTQTQTIGYAHIAFSVGSKEKVNELTNTLRESGYPVLNGPRTTGDGYYESVVSDPEGNQIEITI</sequence>
<name>A0ABD6TGR0_9BACI</name>
<organism evidence="2 3">
    <name type="scientific">Bacillus wiedmannii</name>
    <dbReference type="NCBI Taxonomy" id="1890302"/>
    <lineage>
        <taxon>Bacteria</taxon>
        <taxon>Bacillati</taxon>
        <taxon>Bacillota</taxon>
        <taxon>Bacilli</taxon>
        <taxon>Bacillales</taxon>
        <taxon>Bacillaceae</taxon>
        <taxon>Bacillus</taxon>
        <taxon>Bacillus cereus group</taxon>
    </lineage>
</organism>
<evidence type="ECO:0000313" key="3">
    <source>
        <dbReference type="Proteomes" id="UP000225062"/>
    </source>
</evidence>
<keyword evidence="2" id="KW-0223">Dioxygenase</keyword>
<evidence type="ECO:0000259" key="1">
    <source>
        <dbReference type="PROSITE" id="PS51819"/>
    </source>
</evidence>
<dbReference type="InterPro" id="IPR051332">
    <property type="entry name" value="Fosfomycin_Res_Enzymes"/>
</dbReference>
<dbReference type="EMBL" id="NUUI01000132">
    <property type="protein sequence ID" value="PHG13964.1"/>
    <property type="molecule type" value="Genomic_DNA"/>
</dbReference>
<protein>
    <submittedName>
        <fullName evidence="2">Glyoxalase/bleomycin resistance/extradiol dioxygenase family protein</fullName>
    </submittedName>
</protein>
<comment type="caution">
    <text evidence="2">The sequence shown here is derived from an EMBL/GenBank/DDBJ whole genome shotgun (WGS) entry which is preliminary data.</text>
</comment>
<feature type="domain" description="VOC" evidence="1">
    <location>
        <begin position="2"/>
        <end position="128"/>
    </location>
</feature>
<dbReference type="PROSITE" id="PS51819">
    <property type="entry name" value="VOC"/>
    <property type="match status" value="1"/>
</dbReference>
<dbReference type="InterPro" id="IPR037523">
    <property type="entry name" value="VOC_core"/>
</dbReference>
<dbReference type="PANTHER" id="PTHR36113">
    <property type="entry name" value="LYASE, PUTATIVE-RELATED-RELATED"/>
    <property type="match status" value="1"/>
</dbReference>
<reference evidence="2 3" key="1">
    <citation type="submission" date="2017-09" db="EMBL/GenBank/DDBJ databases">
        <title>Large-scale bioinformatics analysis of Bacillus genomes uncovers conserved roles of natural products in bacterial physiology.</title>
        <authorList>
            <consortium name="Agbiome Team Llc"/>
            <person name="Bleich R.M."/>
            <person name="Grubbs K.J."/>
            <person name="Santa Maria K.C."/>
            <person name="Allen S.E."/>
            <person name="Farag S."/>
            <person name="Shank E.A."/>
            <person name="Bowers A."/>
        </authorList>
    </citation>
    <scope>NUCLEOTIDE SEQUENCE [LARGE SCALE GENOMIC DNA]</scope>
    <source>
        <strain evidence="2 3">AFS032503</strain>
    </source>
</reference>
<dbReference type="RefSeq" id="WP_097914918.1">
    <property type="nucleotide sequence ID" value="NZ_NUAK01000017.1"/>
</dbReference>
<dbReference type="InterPro" id="IPR004360">
    <property type="entry name" value="Glyas_Fos-R_dOase_dom"/>
</dbReference>
<dbReference type="Proteomes" id="UP000225062">
    <property type="component" value="Unassembled WGS sequence"/>
</dbReference>
<dbReference type="AlphaFoldDB" id="A0ABD6TGR0"/>
<dbReference type="PANTHER" id="PTHR36113:SF1">
    <property type="entry name" value="GLYOXALASE_BLEOMYCIN RESISTANCE PROTEIN_DIOXYGENASE"/>
    <property type="match status" value="1"/>
</dbReference>
<dbReference type="Gene3D" id="3.10.180.10">
    <property type="entry name" value="2,3-Dihydroxybiphenyl 1,2-Dioxygenase, domain 1"/>
    <property type="match status" value="1"/>
</dbReference>
<dbReference type="SUPFAM" id="SSF54593">
    <property type="entry name" value="Glyoxalase/Bleomycin resistance protein/Dihydroxybiphenyl dioxygenase"/>
    <property type="match status" value="1"/>
</dbReference>
<dbReference type="InterPro" id="IPR029068">
    <property type="entry name" value="Glyas_Bleomycin-R_OHBP_Dase"/>
</dbReference>
<proteinExistence type="predicted"/>
<keyword evidence="2" id="KW-0560">Oxidoreductase</keyword>
<evidence type="ECO:0000313" key="2">
    <source>
        <dbReference type="EMBL" id="PHG13964.1"/>
    </source>
</evidence>
<gene>
    <name evidence="2" type="ORF">COI74_28065</name>
</gene>
<accession>A0ABD6TGR0</accession>